<proteinExistence type="predicted"/>
<sequence>MLHTQTSPTAAQLKHIIAKAEQDKAYRLKTAAFKEWQHKLHPNDQLPRGAFFKNKRAGKPIVIMDEFHRYFERPAHPFPYDPTAALSTTNQTQNA</sequence>
<accession>A0A7Z1MLQ1</accession>
<organism evidence="1">
    <name type="scientific">Vibrio cyclitrophicus</name>
    <dbReference type="NCBI Taxonomy" id="47951"/>
    <lineage>
        <taxon>Bacteria</taxon>
        <taxon>Pseudomonadati</taxon>
        <taxon>Pseudomonadota</taxon>
        <taxon>Gammaproteobacteria</taxon>
        <taxon>Vibrionales</taxon>
        <taxon>Vibrionaceae</taxon>
        <taxon>Vibrio</taxon>
    </lineage>
</organism>
<dbReference type="EMBL" id="MDBS01000017">
    <property type="protein sequence ID" value="PMP31617.1"/>
    <property type="molecule type" value="Genomic_DNA"/>
</dbReference>
<gene>
    <name evidence="1" type="ORF">BCS90_11535</name>
</gene>
<comment type="caution">
    <text evidence="1">The sequence shown here is derived from an EMBL/GenBank/DDBJ whole genome shotgun (WGS) entry which is preliminary data.</text>
</comment>
<reference evidence="1" key="1">
    <citation type="submission" date="2016-07" db="EMBL/GenBank/DDBJ databases">
        <authorList>
            <person name="Kauffman K."/>
            <person name="Arevalo P."/>
            <person name="Polz M.F."/>
        </authorList>
    </citation>
    <scope>NUCLEOTIDE SEQUENCE</scope>
    <source>
        <strain evidence="1">10N.222.46.E12</strain>
    </source>
</reference>
<evidence type="ECO:0000313" key="1">
    <source>
        <dbReference type="EMBL" id="PMP31617.1"/>
    </source>
</evidence>
<dbReference type="RefSeq" id="WP_154723878.1">
    <property type="nucleotide sequence ID" value="NZ_CP170591.1"/>
</dbReference>
<name>A0A7Z1MLQ1_9VIBR</name>
<reference evidence="1" key="2">
    <citation type="journal article" date="2018" name="Nature">
        <title>A major lineage of non-tailed dsDNA viruses as unrecognized killers of marine bacteria.</title>
        <authorList>
            <person name="Kauffman K.M."/>
            <person name="Hussain F.A."/>
            <person name="Yang J."/>
            <person name="Arevalo P."/>
            <person name="Brown J.M."/>
            <person name="Chang W.K."/>
            <person name="VanInsberghe D."/>
            <person name="Elsherbini J."/>
            <person name="Sharma R.S."/>
            <person name="Cutler M.B."/>
            <person name="Kelly L."/>
            <person name="Polz M.F."/>
        </authorList>
    </citation>
    <scope>NUCLEOTIDE SEQUENCE</scope>
    <source>
        <strain evidence="1">10N.222.46.E12</strain>
    </source>
</reference>
<dbReference type="AlphaFoldDB" id="A0A7Z1MLQ1"/>
<protein>
    <submittedName>
        <fullName evidence="1">Uncharacterized protein</fullName>
    </submittedName>
</protein>